<dbReference type="GO" id="GO:0000166">
    <property type="term" value="F:nucleotide binding"/>
    <property type="evidence" value="ECO:0007669"/>
    <property type="project" value="UniProtKB-KW"/>
</dbReference>
<dbReference type="EMBL" id="FNKK01000002">
    <property type="protein sequence ID" value="SDQ80218.1"/>
    <property type="molecule type" value="Genomic_DNA"/>
</dbReference>
<name>A0A1H1DVF8_9ACTN</name>
<dbReference type="InterPro" id="IPR029052">
    <property type="entry name" value="Metallo-depent_PP-like"/>
</dbReference>
<dbReference type="InterPro" id="IPR004843">
    <property type="entry name" value="Calcineurin-like_PHP"/>
</dbReference>
<keyword evidence="1 2" id="KW-0732">Signal</keyword>
<evidence type="ECO:0000259" key="4">
    <source>
        <dbReference type="Pfam" id="PF00149"/>
    </source>
</evidence>
<evidence type="ECO:0000256" key="1">
    <source>
        <dbReference type="ARBA" id="ARBA00022729"/>
    </source>
</evidence>
<comment type="similarity">
    <text evidence="2">Belongs to the 5'-nucleotidase family.</text>
</comment>
<dbReference type="Pfam" id="PF02872">
    <property type="entry name" value="5_nucleotid_C"/>
    <property type="match status" value="1"/>
</dbReference>
<organism evidence="6 7">
    <name type="scientific">Thermostaphylospora chromogena</name>
    <dbReference type="NCBI Taxonomy" id="35622"/>
    <lineage>
        <taxon>Bacteria</taxon>
        <taxon>Bacillati</taxon>
        <taxon>Actinomycetota</taxon>
        <taxon>Actinomycetes</taxon>
        <taxon>Streptosporangiales</taxon>
        <taxon>Thermomonosporaceae</taxon>
        <taxon>Thermostaphylospora</taxon>
    </lineage>
</organism>
<dbReference type="Proteomes" id="UP000217103">
    <property type="component" value="Unassembled WGS sequence"/>
</dbReference>
<reference evidence="6 7" key="1">
    <citation type="submission" date="2016-10" db="EMBL/GenBank/DDBJ databases">
        <authorList>
            <person name="de Groot N.N."/>
        </authorList>
    </citation>
    <scope>NUCLEOTIDE SEQUENCE [LARGE SCALE GENOMIC DNA]</scope>
    <source>
        <strain evidence="6 7">DSM 43794</strain>
    </source>
</reference>
<dbReference type="SUPFAM" id="SSF56300">
    <property type="entry name" value="Metallo-dependent phosphatases"/>
    <property type="match status" value="1"/>
</dbReference>
<dbReference type="PANTHER" id="PTHR11575">
    <property type="entry name" value="5'-NUCLEOTIDASE-RELATED"/>
    <property type="match status" value="1"/>
</dbReference>
<feature type="region of interest" description="Disordered" evidence="3">
    <location>
        <begin position="28"/>
        <end position="57"/>
    </location>
</feature>
<evidence type="ECO:0000313" key="7">
    <source>
        <dbReference type="Proteomes" id="UP000217103"/>
    </source>
</evidence>
<evidence type="ECO:0000256" key="3">
    <source>
        <dbReference type="SAM" id="MobiDB-lite"/>
    </source>
</evidence>
<proteinExistence type="inferred from homology"/>
<gene>
    <name evidence="6" type="ORF">SAMN04489764_2182</name>
</gene>
<dbReference type="SUPFAM" id="SSF55816">
    <property type="entry name" value="5'-nucleotidase (syn. UDP-sugar hydrolase), C-terminal domain"/>
    <property type="match status" value="1"/>
</dbReference>
<dbReference type="GO" id="GO:0008253">
    <property type="term" value="F:5'-nucleotidase activity"/>
    <property type="evidence" value="ECO:0007669"/>
    <property type="project" value="TreeGrafter"/>
</dbReference>
<keyword evidence="7" id="KW-1185">Reference proteome</keyword>
<protein>
    <submittedName>
        <fullName evidence="6">5'-nucleotidase</fullName>
    </submittedName>
</protein>
<keyword evidence="2" id="KW-0547">Nucleotide-binding</keyword>
<feature type="domain" description="Calcineurin-like phosphoesterase" evidence="4">
    <location>
        <begin position="61"/>
        <end position="309"/>
    </location>
</feature>
<dbReference type="AlphaFoldDB" id="A0A1H1DVF8"/>
<dbReference type="InterPro" id="IPR006179">
    <property type="entry name" value="5_nucleotidase/apyrase"/>
</dbReference>
<evidence type="ECO:0000259" key="5">
    <source>
        <dbReference type="Pfam" id="PF02872"/>
    </source>
</evidence>
<keyword evidence="2" id="KW-0378">Hydrolase</keyword>
<dbReference type="InterPro" id="IPR008334">
    <property type="entry name" value="5'-Nucleotdase_C"/>
</dbReference>
<feature type="signal peptide" evidence="2">
    <location>
        <begin position="1"/>
        <end position="21"/>
    </location>
</feature>
<dbReference type="Gene3D" id="3.90.780.10">
    <property type="entry name" value="5'-Nucleotidase, C-terminal domain"/>
    <property type="match status" value="1"/>
</dbReference>
<dbReference type="InterPro" id="IPR036907">
    <property type="entry name" value="5'-Nucleotdase_C_sf"/>
</dbReference>
<dbReference type="GO" id="GO:0030288">
    <property type="term" value="C:outer membrane-bounded periplasmic space"/>
    <property type="evidence" value="ECO:0007669"/>
    <property type="project" value="TreeGrafter"/>
</dbReference>
<dbReference type="GO" id="GO:0009166">
    <property type="term" value="P:nucleotide catabolic process"/>
    <property type="evidence" value="ECO:0007669"/>
    <property type="project" value="InterPro"/>
</dbReference>
<sequence>MVAAAAVAVTCTAFAFAPSTAATATAGDAVQPAHAAPGWPGEPGKPDRPGKPGHGATVPVRLVAVNDFHGNLEPPSGSSGTIVDESGQTVEAGGAAYMAAHLKRLATDGTIVVGAGDLIGATPLVSAAYHDEPTVELLGKLGMRFSSVGNHEFDEGYRELLRVMKGGCHPEDGCSPAGRWRGAAFDYLGANVRFKKAPNVPAVAPYAIKRINGVRVGFIGLVTKTTPSIVTTEGIKDLTFVDEVEAANRASRELRRLGVKAQVVLVHEGDQINIGQSPDACPVIPGPGMRIAEGITSDVDLIIMGHSHQAYICKTTDPAGQARYVTQGSSFGRVLTRIDFEIDRRTKDVVRSSVTADNHVVTRDVAPDPEIVEFVQTWKERVAEVENRQVGAITADITRSPAPSGETALGNLIADAQLEATREGGGAQIALMNPGGVRADLTYAPDGVVTYGEAFTVQPFNNLMQVVTLTGAQLDALLEQQYEVNRVLQPSASLTYTVSASAPVGSKVSNIAINGTPVTEDQQIRVAANNFLVGGGDGFTVFTQGTDLWSGPLDLDAFVNYLQAHSPVSPPELNRITVVP</sequence>
<dbReference type="Pfam" id="PF00149">
    <property type="entry name" value="Metallophos"/>
    <property type="match status" value="1"/>
</dbReference>
<feature type="chain" id="PRO_5039758975" evidence="2">
    <location>
        <begin position="22"/>
        <end position="580"/>
    </location>
</feature>
<dbReference type="Gene3D" id="3.60.21.10">
    <property type="match status" value="1"/>
</dbReference>
<accession>A0A1H1DVF8</accession>
<evidence type="ECO:0000256" key="2">
    <source>
        <dbReference type="RuleBase" id="RU362119"/>
    </source>
</evidence>
<dbReference type="PANTHER" id="PTHR11575:SF24">
    <property type="entry name" value="5'-NUCLEOTIDASE"/>
    <property type="match status" value="1"/>
</dbReference>
<dbReference type="STRING" id="35622.SAMN04489764_2182"/>
<dbReference type="PRINTS" id="PR01607">
    <property type="entry name" value="APYRASEFAMLY"/>
</dbReference>
<dbReference type="GO" id="GO:0008768">
    <property type="term" value="F:UDP-sugar diphosphatase activity"/>
    <property type="evidence" value="ECO:0007669"/>
    <property type="project" value="TreeGrafter"/>
</dbReference>
<feature type="domain" description="5'-Nucleotidase C-terminal" evidence="5">
    <location>
        <begin position="390"/>
        <end position="543"/>
    </location>
</feature>
<evidence type="ECO:0000313" key="6">
    <source>
        <dbReference type="EMBL" id="SDQ80218.1"/>
    </source>
</evidence>